<dbReference type="RefSeq" id="WP_066416214.1">
    <property type="nucleotide sequence ID" value="NZ_CP018866.1"/>
</dbReference>
<sequence>MKKFLTFNKARIVTPLLLFGIMLFMASCSSSATQEKHIEAISTVLKHQLNGPDLEVIEWEDPAKIESYYEKLYKSYFTEEMYTSFISTYAFHYHLTAYNGGYEMKVDHIEVDSSETTEGTYDFKATLLTEKEGSEQQTAEVSGRVTFNSDDKITSIRYLDESGL</sequence>
<evidence type="ECO:0000313" key="2">
    <source>
        <dbReference type="EMBL" id="AST89879.1"/>
    </source>
</evidence>
<dbReference type="KEGG" id="bcoh:BC6307_00595"/>
<reference evidence="2 3" key="1">
    <citation type="submission" date="2016-12" db="EMBL/GenBank/DDBJ databases">
        <title>The whole genome sequencing and assembly of Bacillus cohnii DSM 6307T strain.</title>
        <authorList>
            <person name="Lee Y.-J."/>
            <person name="Yi H."/>
            <person name="Bahn Y.-S."/>
            <person name="Kim J.F."/>
            <person name="Lee D.-W."/>
        </authorList>
    </citation>
    <scope>NUCLEOTIDE SEQUENCE [LARGE SCALE GENOMIC DNA]</scope>
    <source>
        <strain evidence="2 3">DSM 6307</strain>
    </source>
</reference>
<organism evidence="2 3">
    <name type="scientific">Sutcliffiella cohnii</name>
    <dbReference type="NCBI Taxonomy" id="33932"/>
    <lineage>
        <taxon>Bacteria</taxon>
        <taxon>Bacillati</taxon>
        <taxon>Bacillota</taxon>
        <taxon>Bacilli</taxon>
        <taxon>Bacillales</taxon>
        <taxon>Bacillaceae</taxon>
        <taxon>Sutcliffiella</taxon>
    </lineage>
</organism>
<dbReference type="PROSITE" id="PS51257">
    <property type="entry name" value="PROKAR_LIPOPROTEIN"/>
    <property type="match status" value="1"/>
</dbReference>
<dbReference type="Proteomes" id="UP000215224">
    <property type="component" value="Chromosome"/>
</dbReference>
<evidence type="ECO:0000313" key="3">
    <source>
        <dbReference type="Proteomes" id="UP000215224"/>
    </source>
</evidence>
<proteinExistence type="predicted"/>
<keyword evidence="1" id="KW-0732">Signal</keyword>
<feature type="chain" id="PRO_5011246523" evidence="1">
    <location>
        <begin position="33"/>
        <end position="164"/>
    </location>
</feature>
<name>A0A223KK59_9BACI</name>
<feature type="signal peptide" evidence="1">
    <location>
        <begin position="1"/>
        <end position="32"/>
    </location>
</feature>
<gene>
    <name evidence="2" type="ORF">BC6307_00595</name>
</gene>
<protein>
    <submittedName>
        <fullName evidence="2">Uncharacterized protein</fullName>
    </submittedName>
</protein>
<keyword evidence="3" id="KW-1185">Reference proteome</keyword>
<dbReference type="EMBL" id="CP018866">
    <property type="protein sequence ID" value="AST89879.1"/>
    <property type="molecule type" value="Genomic_DNA"/>
</dbReference>
<evidence type="ECO:0000256" key="1">
    <source>
        <dbReference type="SAM" id="SignalP"/>
    </source>
</evidence>
<dbReference type="AlphaFoldDB" id="A0A223KK59"/>
<accession>A0A223KK59</accession>